<evidence type="ECO:0000313" key="4">
    <source>
        <dbReference type="Proteomes" id="UP001159363"/>
    </source>
</evidence>
<dbReference type="Proteomes" id="UP001159363">
    <property type="component" value="Chromosome X"/>
</dbReference>
<organism evidence="3 4">
    <name type="scientific">Dryococelus australis</name>
    <dbReference type="NCBI Taxonomy" id="614101"/>
    <lineage>
        <taxon>Eukaryota</taxon>
        <taxon>Metazoa</taxon>
        <taxon>Ecdysozoa</taxon>
        <taxon>Arthropoda</taxon>
        <taxon>Hexapoda</taxon>
        <taxon>Insecta</taxon>
        <taxon>Pterygota</taxon>
        <taxon>Neoptera</taxon>
        <taxon>Polyneoptera</taxon>
        <taxon>Phasmatodea</taxon>
        <taxon>Verophasmatodea</taxon>
        <taxon>Anareolatae</taxon>
        <taxon>Phasmatidae</taxon>
        <taxon>Eurycanthinae</taxon>
        <taxon>Dryococelus</taxon>
    </lineage>
</organism>
<dbReference type="InterPro" id="IPR050863">
    <property type="entry name" value="CenT-Element_Derived"/>
</dbReference>
<proteinExistence type="predicted"/>
<evidence type="ECO:0000313" key="3">
    <source>
        <dbReference type="EMBL" id="KAJ8884790.1"/>
    </source>
</evidence>
<evidence type="ECO:0000259" key="2">
    <source>
        <dbReference type="PROSITE" id="PS51253"/>
    </source>
</evidence>
<name>A0ABQ9HKA9_9NEOP</name>
<keyword evidence="1" id="KW-0238">DNA-binding</keyword>
<comment type="caution">
    <text evidence="3">The sequence shown here is derived from an EMBL/GenBank/DDBJ whole genome shotgun (WGS) entry which is preliminary data.</text>
</comment>
<dbReference type="PROSITE" id="PS51253">
    <property type="entry name" value="HTH_CENPB"/>
    <property type="match status" value="1"/>
</dbReference>
<sequence>MKEKMAEHIKTFQKHGHVPTRNSVRSIAFHLAERLNLDHIFDRENQMAGYDWLKSFLSRNPDLTVRKAEGVSVTHSSKEYFDLLKELLSENHLIRKPGHIFSMDETGLPLNNKPGEVIAEKGSRSVSLITSGEKGETISVLACANGEGSFIPPYYIFKGENSKNEYTYGMPPGSVAKMSHKSEYVNSDISFGWLRNYFTPRNHKEIEQWNNFAEFPKQRNSLAPTTRQGIFQVPVVLLLLRHATTLWQTTLQENLQDYSSEIMLIAAWNKSESVENGIKSTGIIPFNPNVIPEYGFLTNITGQNQASDAIQ</sequence>
<feature type="domain" description="HTH CENPB-type" evidence="2">
    <location>
        <begin position="1"/>
        <end position="66"/>
    </location>
</feature>
<dbReference type="PANTHER" id="PTHR19303:SF74">
    <property type="entry name" value="POGO TRANSPOSABLE ELEMENT WITH KRAB DOMAIN"/>
    <property type="match status" value="1"/>
</dbReference>
<dbReference type="PANTHER" id="PTHR19303">
    <property type="entry name" value="TRANSPOSON"/>
    <property type="match status" value="1"/>
</dbReference>
<dbReference type="EMBL" id="JARBHB010000004">
    <property type="protein sequence ID" value="KAJ8884790.1"/>
    <property type="molecule type" value="Genomic_DNA"/>
</dbReference>
<reference evidence="3 4" key="1">
    <citation type="submission" date="2023-02" db="EMBL/GenBank/DDBJ databases">
        <title>LHISI_Scaffold_Assembly.</title>
        <authorList>
            <person name="Stuart O.P."/>
            <person name="Cleave R."/>
            <person name="Magrath M.J.L."/>
            <person name="Mikheyev A.S."/>
        </authorList>
    </citation>
    <scope>NUCLEOTIDE SEQUENCE [LARGE SCALE GENOMIC DNA]</scope>
    <source>
        <strain evidence="3">Daus_M_001</strain>
        <tissue evidence="3">Leg muscle</tissue>
    </source>
</reference>
<gene>
    <name evidence="3" type="ORF">PR048_010986</name>
</gene>
<protein>
    <recommendedName>
        <fullName evidence="2">HTH CENPB-type domain-containing protein</fullName>
    </recommendedName>
</protein>
<keyword evidence="4" id="KW-1185">Reference proteome</keyword>
<dbReference type="InterPro" id="IPR006600">
    <property type="entry name" value="HTH_CenpB_DNA-bd_dom"/>
</dbReference>
<accession>A0ABQ9HKA9</accession>
<evidence type="ECO:0000256" key="1">
    <source>
        <dbReference type="ARBA" id="ARBA00023125"/>
    </source>
</evidence>